<dbReference type="InterPro" id="IPR037401">
    <property type="entry name" value="SnoaL-like"/>
</dbReference>
<proteinExistence type="predicted"/>
<evidence type="ECO:0000259" key="1">
    <source>
        <dbReference type="Pfam" id="PF13577"/>
    </source>
</evidence>
<dbReference type="RefSeq" id="WP_160142097.1">
    <property type="nucleotide sequence ID" value="NZ_UWPJ01000005.1"/>
</dbReference>
<dbReference type="CDD" id="cd00531">
    <property type="entry name" value="NTF2_like"/>
    <property type="match status" value="1"/>
</dbReference>
<dbReference type="Pfam" id="PF13577">
    <property type="entry name" value="SnoaL_4"/>
    <property type="match status" value="1"/>
</dbReference>
<accession>A0A3P4AXW9</accession>
<dbReference type="Gene3D" id="3.10.450.50">
    <property type="match status" value="1"/>
</dbReference>
<dbReference type="EMBL" id="UWPJ01000005">
    <property type="protein sequence ID" value="VCU68250.1"/>
    <property type="molecule type" value="Genomic_DNA"/>
</dbReference>
<reference evidence="2 3" key="1">
    <citation type="submission" date="2018-10" db="EMBL/GenBank/DDBJ databases">
        <authorList>
            <person name="Criscuolo A."/>
        </authorList>
    </citation>
    <scope>NUCLEOTIDE SEQUENCE [LARGE SCALE GENOMIC DNA]</scope>
    <source>
        <strain evidence="2">DnA1</strain>
    </source>
</reference>
<protein>
    <submittedName>
        <fullName evidence="2">SnoaL-like domain protein</fullName>
    </submittedName>
</protein>
<dbReference type="OrthoDB" id="8964892at2"/>
<dbReference type="Proteomes" id="UP000277294">
    <property type="component" value="Unassembled WGS sequence"/>
</dbReference>
<feature type="domain" description="SnoaL-like" evidence="1">
    <location>
        <begin position="13"/>
        <end position="133"/>
    </location>
</feature>
<dbReference type="InterPro" id="IPR032710">
    <property type="entry name" value="NTF2-like_dom_sf"/>
</dbReference>
<evidence type="ECO:0000313" key="3">
    <source>
        <dbReference type="Proteomes" id="UP000277294"/>
    </source>
</evidence>
<gene>
    <name evidence="2" type="ORF">PIGHUM_00300</name>
</gene>
<dbReference type="AlphaFoldDB" id="A0A3P4AXW9"/>
<organism evidence="2 3">
    <name type="scientific">Pigmentiphaga humi</name>
    <dbReference type="NCBI Taxonomy" id="2478468"/>
    <lineage>
        <taxon>Bacteria</taxon>
        <taxon>Pseudomonadati</taxon>
        <taxon>Pseudomonadota</taxon>
        <taxon>Betaproteobacteria</taxon>
        <taxon>Burkholderiales</taxon>
        <taxon>Alcaligenaceae</taxon>
        <taxon>Pigmentiphaga</taxon>
    </lineage>
</organism>
<sequence>MHDFDNAAAVIGCQQTIHRFYAALDASDFDTVAACMTGDGYWPRQGRELRGPEQVRAALADRPIGRTTAHLVQNLVVDVQGPGDAIARFMTLVYRVDLPAAAAGPAPLPAPLSISAHEEHLRRSGDGQWLIAKKSARRIFGG</sequence>
<name>A0A3P4AXW9_9BURK</name>
<keyword evidence="3" id="KW-1185">Reference proteome</keyword>
<evidence type="ECO:0000313" key="2">
    <source>
        <dbReference type="EMBL" id="VCU68250.1"/>
    </source>
</evidence>
<dbReference type="SUPFAM" id="SSF54427">
    <property type="entry name" value="NTF2-like"/>
    <property type="match status" value="1"/>
</dbReference>